<proteinExistence type="predicted"/>
<dbReference type="InParanoid" id="K1PRD7"/>
<evidence type="ECO:0000256" key="1">
    <source>
        <dbReference type="SAM" id="MobiDB-lite"/>
    </source>
</evidence>
<dbReference type="EMBL" id="JH818458">
    <property type="protein sequence ID" value="EKC18975.1"/>
    <property type="molecule type" value="Genomic_DNA"/>
</dbReference>
<feature type="region of interest" description="Disordered" evidence="1">
    <location>
        <begin position="195"/>
        <end position="218"/>
    </location>
</feature>
<feature type="compositionally biased region" description="Basic and acidic residues" evidence="1">
    <location>
        <begin position="204"/>
        <end position="218"/>
    </location>
</feature>
<evidence type="ECO:0000313" key="2">
    <source>
        <dbReference type="EMBL" id="EKC18975.1"/>
    </source>
</evidence>
<sequence length="369" mass="42103">MSRDAMIKVVGKAIKKEARNAKIPSFQKPENLDTFHTFTWRNAMKELDDQGKVGPFVPALVFSLGTNLYIQKPLQHNFLQTIAFVEMYRSGCNQKVNLGVVQQNPSTARGTLEILKILHQYVPLGHDGHPYPIVCHGDQLSAERMVEAKLSMAFSEDPDDQLTGLVPRPQDALPDDKPFSMNEVKRSLGWHCPRSTRQASTVADETRVPTDDQEDDHNSFEDTVLYWDDGHELEDTLPYYESEDEFDEHEAGIQESGDSLFNYRRCVLWRGLLHMAQTDAERRNNGDHMIADWRLDMVEFWNQNHYKYLILGHRLLAANLKNCHGQYTDAQVSRCSKIVGSIGKANEEIFYKEVVKDYIPRAAATDGTS</sequence>
<organism evidence="2">
    <name type="scientific">Magallana gigas</name>
    <name type="common">Pacific oyster</name>
    <name type="synonym">Crassostrea gigas</name>
    <dbReference type="NCBI Taxonomy" id="29159"/>
    <lineage>
        <taxon>Eukaryota</taxon>
        <taxon>Metazoa</taxon>
        <taxon>Spiralia</taxon>
        <taxon>Lophotrochozoa</taxon>
        <taxon>Mollusca</taxon>
        <taxon>Bivalvia</taxon>
        <taxon>Autobranchia</taxon>
        <taxon>Pteriomorphia</taxon>
        <taxon>Ostreida</taxon>
        <taxon>Ostreoidea</taxon>
        <taxon>Ostreidae</taxon>
        <taxon>Magallana</taxon>
    </lineage>
</organism>
<name>K1PRD7_MAGGI</name>
<accession>K1PRD7</accession>
<gene>
    <name evidence="2" type="ORF">CGI_10010211</name>
</gene>
<reference evidence="2" key="1">
    <citation type="journal article" date="2012" name="Nature">
        <title>The oyster genome reveals stress adaptation and complexity of shell formation.</title>
        <authorList>
            <person name="Zhang G."/>
            <person name="Fang X."/>
            <person name="Guo X."/>
            <person name="Li L."/>
            <person name="Luo R."/>
            <person name="Xu F."/>
            <person name="Yang P."/>
            <person name="Zhang L."/>
            <person name="Wang X."/>
            <person name="Qi H."/>
            <person name="Xiong Z."/>
            <person name="Que H."/>
            <person name="Xie Y."/>
            <person name="Holland P.W."/>
            <person name="Paps J."/>
            <person name="Zhu Y."/>
            <person name="Wu F."/>
            <person name="Chen Y."/>
            <person name="Wang J."/>
            <person name="Peng C."/>
            <person name="Meng J."/>
            <person name="Yang L."/>
            <person name="Liu J."/>
            <person name="Wen B."/>
            <person name="Zhang N."/>
            <person name="Huang Z."/>
            <person name="Zhu Q."/>
            <person name="Feng Y."/>
            <person name="Mount A."/>
            <person name="Hedgecock D."/>
            <person name="Xu Z."/>
            <person name="Liu Y."/>
            <person name="Domazet-Loso T."/>
            <person name="Du Y."/>
            <person name="Sun X."/>
            <person name="Zhang S."/>
            <person name="Liu B."/>
            <person name="Cheng P."/>
            <person name="Jiang X."/>
            <person name="Li J."/>
            <person name="Fan D."/>
            <person name="Wang W."/>
            <person name="Fu W."/>
            <person name="Wang T."/>
            <person name="Wang B."/>
            <person name="Zhang J."/>
            <person name="Peng Z."/>
            <person name="Li Y."/>
            <person name="Li N."/>
            <person name="Wang J."/>
            <person name="Chen M."/>
            <person name="He Y."/>
            <person name="Tan F."/>
            <person name="Song X."/>
            <person name="Zheng Q."/>
            <person name="Huang R."/>
            <person name="Yang H."/>
            <person name="Du X."/>
            <person name="Chen L."/>
            <person name="Yang M."/>
            <person name="Gaffney P.M."/>
            <person name="Wang S."/>
            <person name="Luo L."/>
            <person name="She Z."/>
            <person name="Ming Y."/>
            <person name="Huang W."/>
            <person name="Zhang S."/>
            <person name="Huang B."/>
            <person name="Zhang Y."/>
            <person name="Qu T."/>
            <person name="Ni P."/>
            <person name="Miao G."/>
            <person name="Wang J."/>
            <person name="Wang Q."/>
            <person name="Steinberg C.E."/>
            <person name="Wang H."/>
            <person name="Li N."/>
            <person name="Qian L."/>
            <person name="Zhang G."/>
            <person name="Li Y."/>
            <person name="Yang H."/>
            <person name="Liu X."/>
            <person name="Wang J."/>
            <person name="Yin Y."/>
            <person name="Wang J."/>
        </authorList>
    </citation>
    <scope>NUCLEOTIDE SEQUENCE [LARGE SCALE GENOMIC DNA]</scope>
    <source>
        <strain evidence="2">05x7-T-G4-1.051#20</strain>
    </source>
</reference>
<dbReference type="HOGENOM" id="CLU_750619_0_0_1"/>
<protein>
    <submittedName>
        <fullName evidence="2">Uncharacterized protein</fullName>
    </submittedName>
</protein>
<dbReference type="AlphaFoldDB" id="K1PRD7"/>